<keyword evidence="2" id="KW-0238">DNA-binding</keyword>
<feature type="compositionally biased region" description="Basic and acidic residues" evidence="5">
    <location>
        <begin position="121"/>
        <end position="137"/>
    </location>
</feature>
<feature type="domain" description="CCHC-type" evidence="6">
    <location>
        <begin position="578"/>
        <end position="593"/>
    </location>
</feature>
<keyword evidence="4" id="KW-0175">Coiled coil</keyword>
<dbReference type="Proteomes" id="UP001174136">
    <property type="component" value="Unassembled WGS sequence"/>
</dbReference>
<comment type="caution">
    <text evidence="7">The sequence shown here is derived from an EMBL/GenBank/DDBJ whole genome shotgun (WGS) entry which is preliminary data.</text>
</comment>
<feature type="compositionally biased region" description="Low complexity" evidence="5">
    <location>
        <begin position="184"/>
        <end position="196"/>
    </location>
</feature>
<feature type="compositionally biased region" description="Pro residues" evidence="5">
    <location>
        <begin position="1198"/>
        <end position="1208"/>
    </location>
</feature>
<feature type="region of interest" description="Disordered" evidence="5">
    <location>
        <begin position="1"/>
        <end position="267"/>
    </location>
</feature>
<feature type="compositionally biased region" description="Pro residues" evidence="5">
    <location>
        <begin position="497"/>
        <end position="507"/>
    </location>
</feature>
<keyword evidence="1" id="KW-0378">Hydrolase</keyword>
<dbReference type="GO" id="GO:0008233">
    <property type="term" value="F:peptidase activity"/>
    <property type="evidence" value="ECO:0007669"/>
    <property type="project" value="UniProtKB-KW"/>
</dbReference>
<feature type="compositionally biased region" description="Acidic residues" evidence="5">
    <location>
        <begin position="46"/>
        <end position="58"/>
    </location>
</feature>
<evidence type="ECO:0000313" key="7">
    <source>
        <dbReference type="EMBL" id="KAK0140845.1"/>
    </source>
</evidence>
<feature type="compositionally biased region" description="Low complexity" evidence="5">
    <location>
        <begin position="593"/>
        <end position="620"/>
    </location>
</feature>
<dbReference type="InterPro" id="IPR043502">
    <property type="entry name" value="DNA/RNA_pol_sf"/>
</dbReference>
<feature type="compositionally biased region" description="Pro residues" evidence="5">
    <location>
        <begin position="519"/>
        <end position="529"/>
    </location>
</feature>
<evidence type="ECO:0000256" key="2">
    <source>
        <dbReference type="ARBA" id="ARBA00023125"/>
    </source>
</evidence>
<dbReference type="GO" id="GO:0003677">
    <property type="term" value="F:DNA binding"/>
    <property type="evidence" value="ECO:0007669"/>
    <property type="project" value="UniProtKB-KW"/>
</dbReference>
<feature type="compositionally biased region" description="Basic and acidic residues" evidence="5">
    <location>
        <begin position="236"/>
        <end position="247"/>
    </location>
</feature>
<evidence type="ECO:0000256" key="3">
    <source>
        <dbReference type="PROSITE-ProRule" id="PRU00047"/>
    </source>
</evidence>
<feature type="compositionally biased region" description="Basic residues" evidence="5">
    <location>
        <begin position="64"/>
        <end position="77"/>
    </location>
</feature>
<dbReference type="SUPFAM" id="SSF56672">
    <property type="entry name" value="DNA/RNA polymerases"/>
    <property type="match status" value="1"/>
</dbReference>
<feature type="coiled-coil region" evidence="4">
    <location>
        <begin position="441"/>
        <end position="468"/>
    </location>
</feature>
<dbReference type="PROSITE" id="PS50158">
    <property type="entry name" value="ZF_CCHC"/>
    <property type="match status" value="1"/>
</dbReference>
<evidence type="ECO:0000256" key="5">
    <source>
        <dbReference type="SAM" id="MobiDB-lite"/>
    </source>
</evidence>
<feature type="compositionally biased region" description="Polar residues" evidence="5">
    <location>
        <begin position="537"/>
        <end position="549"/>
    </location>
</feature>
<reference evidence="7" key="1">
    <citation type="journal article" date="2023" name="Front. Mar. Sci.">
        <title>A new Merluccius polli reference genome to investigate the effects of global change in West African waters.</title>
        <authorList>
            <person name="Mateo J.L."/>
            <person name="Blanco-Fernandez C."/>
            <person name="Garcia-Vazquez E."/>
            <person name="Machado-Schiaffino G."/>
        </authorList>
    </citation>
    <scope>NUCLEOTIDE SEQUENCE</scope>
    <source>
        <strain evidence="7">C29</strain>
        <tissue evidence="7">Fin</tissue>
    </source>
</reference>
<dbReference type="InterPro" id="IPR001878">
    <property type="entry name" value="Znf_CCHC"/>
</dbReference>
<feature type="region of interest" description="Disordered" evidence="5">
    <location>
        <begin position="592"/>
        <end position="628"/>
    </location>
</feature>
<sequence>MDHGPGRGRPTPDTSPDDTCDASHCQPSTCGSDLGESVLPGPRDDPDPEPAQEDEEGWETQGRRSGKSATRGRRKIHLIPGCRGPGAEMTEGEETSDVKEDPDQEPTDGESYSLEGEEEEERLREERYDREYHENPSPRRRRSLTPRPRSLYGQRHPAAPRSSGHLDDLIDLQALAGLRDRRSSGPLPAASASGPRPETPAKPRHPSHAQARYPQHSTPLDSLPRGPPRMTVQATRTRETTRPEPPRDWSSSEEDEPGPTHHSLPACLSSPLVHSLLTPTPIGVRTRARAKSAQHQGEANYMAPLVELGPGAGMRYAAWTHRDKKALEEDLPPLDEGAGKWIRTFEKKTSGETLCMGDVRSILISVSSWEVLKDVERKAGTYQLPDNREFDPVRNDFWDQLRAKYPTKDRGKAPLEVSLENVVGLANKPQREWEDNIFHFTEKYNSHLRSKEEETEELKERLLKLEVKHASEQATRAKKTRYMTPLLEQPDQATPVPQAPAPYPSPYMAPQQMDQWAMPTPPPPQPQGWPVPANQGRGAQSGNQNPNRLQHNRGRARSRGGNVSRGYPVTYQNQAPGCYRCGDPSHWLKDCPQRQQRQQQYPSPYQNPHQQPQAQPQLQQPAPPPDQPIREVYEEWKEYIVSHDDYYEPTDPPHTPLNVLFNPDDTWTDGWGTEMEGTCHMVRYEHLYIGPQGVATHVHLDDRTRQWYALTETSVPHLTLAVARNHEAKELGPMMKTAMTITDWMPTTNVKVHTSPSTKIYRISTGTRSLWALTHAEKVDMSRIPSTMMPIIKPEHRPLDVQQMAGAKNLNTPLIWTAAGEKAFTDLKQALNQATTLAAPRYDKPFHLNVHEKDGQVSAILYQVAPTGRHILHYHSAQLDTPERGMPQCARYMAAAAMALVKTESIRMHHPTVIHTTHGVKAAIEVSQFTVTNHLRQTRQDDLLMDPMISYSTEGVNTAEQLTKGNGGTPHNCNQTITEQLKARPDLRASPLEGEEVETWFTDGCCYKDPQGNNIASWAVGDGRAWIRAFEKATMEDSLCLGTVRAIITKATSASTTRTIGAVACTARNPDDTPFDSVRLQYWAAIRKAYPTQKGGTMAPKGANTSQPPKWYQPLSWTLAGLFTLTILVWVTAWLYHARVDHKEAGDYEGPVPPLTQSPILPISPTDNPSTGREEVTPRHRGPVTRNRPYQKASRPGQSPPPTLPKPPVKARPKRRALHINHTARNYSDPCLREYDGVQIQHTEGGVAEVLGVAEEIGISRYAAWDPVSVIKVIIVNPWAPRDPIQGTTVPPPTPSPQDKE</sequence>
<evidence type="ECO:0000259" key="6">
    <source>
        <dbReference type="PROSITE" id="PS50158"/>
    </source>
</evidence>
<proteinExistence type="predicted"/>
<dbReference type="Gene3D" id="4.10.60.10">
    <property type="entry name" value="Zinc finger, CCHC-type"/>
    <property type="match status" value="1"/>
</dbReference>
<feature type="compositionally biased region" description="Pro residues" evidence="5">
    <location>
        <begin position="1290"/>
        <end position="1301"/>
    </location>
</feature>
<dbReference type="EMBL" id="JAOPHQ010004006">
    <property type="protein sequence ID" value="KAK0140845.1"/>
    <property type="molecule type" value="Genomic_DNA"/>
</dbReference>
<protein>
    <submittedName>
        <fullName evidence="7">Gag-Pol polyprotein</fullName>
    </submittedName>
</protein>
<dbReference type="Pfam" id="PF17919">
    <property type="entry name" value="RT_RNaseH_2"/>
    <property type="match status" value="1"/>
</dbReference>
<evidence type="ECO:0000256" key="4">
    <source>
        <dbReference type="SAM" id="Coils"/>
    </source>
</evidence>
<feature type="region of interest" description="Disordered" evidence="5">
    <location>
        <begin position="1281"/>
        <end position="1301"/>
    </location>
</feature>
<keyword evidence="3" id="KW-0863">Zinc-finger</keyword>
<evidence type="ECO:0000256" key="1">
    <source>
        <dbReference type="ARBA" id="ARBA00022670"/>
    </source>
</evidence>
<dbReference type="Gene3D" id="3.10.20.370">
    <property type="match status" value="1"/>
</dbReference>
<keyword evidence="3" id="KW-0862">Zinc</keyword>
<dbReference type="SMART" id="SM00343">
    <property type="entry name" value="ZnF_C2HC"/>
    <property type="match status" value="1"/>
</dbReference>
<keyword evidence="8" id="KW-1185">Reference proteome</keyword>
<dbReference type="InterPro" id="IPR036875">
    <property type="entry name" value="Znf_CCHC_sf"/>
</dbReference>
<name>A0AA47MIQ8_MERPO</name>
<dbReference type="InterPro" id="IPR041577">
    <property type="entry name" value="RT_RNaseH_2"/>
</dbReference>
<keyword evidence="1" id="KW-0645">Protease</keyword>
<feature type="region of interest" description="Disordered" evidence="5">
    <location>
        <begin position="487"/>
        <end position="575"/>
    </location>
</feature>
<dbReference type="PANTHER" id="PTHR33064:SF37">
    <property type="entry name" value="RIBONUCLEASE H"/>
    <property type="match status" value="1"/>
</dbReference>
<evidence type="ECO:0000313" key="8">
    <source>
        <dbReference type="Proteomes" id="UP001174136"/>
    </source>
</evidence>
<dbReference type="InterPro" id="IPR051320">
    <property type="entry name" value="Viral_Replic_Matur_Polypro"/>
</dbReference>
<keyword evidence="3" id="KW-0479">Metal-binding</keyword>
<feature type="region of interest" description="Disordered" evidence="5">
    <location>
        <begin position="1148"/>
        <end position="1215"/>
    </location>
</feature>
<dbReference type="GO" id="GO:0008270">
    <property type="term" value="F:zinc ion binding"/>
    <property type="evidence" value="ECO:0007669"/>
    <property type="project" value="UniProtKB-KW"/>
</dbReference>
<gene>
    <name evidence="7" type="primary">pol_67</name>
    <name evidence="7" type="ORF">N1851_022149</name>
</gene>
<dbReference type="SUPFAM" id="SSF57756">
    <property type="entry name" value="Retrovirus zinc finger-like domains"/>
    <property type="match status" value="1"/>
</dbReference>
<accession>A0AA47MIQ8</accession>
<dbReference type="PANTHER" id="PTHR33064">
    <property type="entry name" value="POL PROTEIN"/>
    <property type="match status" value="1"/>
</dbReference>
<organism evidence="7 8">
    <name type="scientific">Merluccius polli</name>
    <name type="common">Benguela hake</name>
    <name type="synonym">Merluccius cadenati</name>
    <dbReference type="NCBI Taxonomy" id="89951"/>
    <lineage>
        <taxon>Eukaryota</taxon>
        <taxon>Metazoa</taxon>
        <taxon>Chordata</taxon>
        <taxon>Craniata</taxon>
        <taxon>Vertebrata</taxon>
        <taxon>Euteleostomi</taxon>
        <taxon>Actinopterygii</taxon>
        <taxon>Neopterygii</taxon>
        <taxon>Teleostei</taxon>
        <taxon>Neoteleostei</taxon>
        <taxon>Acanthomorphata</taxon>
        <taxon>Zeiogadaria</taxon>
        <taxon>Gadariae</taxon>
        <taxon>Gadiformes</taxon>
        <taxon>Gadoidei</taxon>
        <taxon>Merlucciidae</taxon>
        <taxon>Merluccius</taxon>
    </lineage>
</organism>
<feature type="compositionally biased region" description="Polar residues" evidence="5">
    <location>
        <begin position="1157"/>
        <end position="1171"/>
    </location>
</feature>
<dbReference type="GO" id="GO:0006508">
    <property type="term" value="P:proteolysis"/>
    <property type="evidence" value="ECO:0007669"/>
    <property type="project" value="UniProtKB-KW"/>
</dbReference>